<dbReference type="InterPro" id="IPR026349">
    <property type="entry name" value="CHP04255"/>
</dbReference>
<gene>
    <name evidence="1" type="ORF">RCIX1480</name>
</gene>
<name>Q0W4E7_METAR</name>
<protein>
    <recommendedName>
        <fullName evidence="3">TIGR04255 family protein</fullName>
    </recommendedName>
</protein>
<organism evidence="1 2">
    <name type="scientific">Methanocella arvoryzae (strain DSM 22066 / NBRC 105507 / MRE50)</name>
    <dbReference type="NCBI Taxonomy" id="351160"/>
    <lineage>
        <taxon>Archaea</taxon>
        <taxon>Methanobacteriati</taxon>
        <taxon>Methanobacteriota</taxon>
        <taxon>Stenosarchaea group</taxon>
        <taxon>Methanomicrobia</taxon>
        <taxon>Methanocellales</taxon>
        <taxon>Methanocellaceae</taxon>
        <taxon>Methanocella</taxon>
    </lineage>
</organism>
<reference evidence="1 2" key="1">
    <citation type="journal article" date="2006" name="Science">
        <title>Genome of rice cluster I archaea -- the key methane producers in the rice rhizosphere.</title>
        <authorList>
            <person name="Erkel C."/>
            <person name="Kube M."/>
            <person name="Reinhardt R."/>
            <person name="Liesack W."/>
        </authorList>
    </citation>
    <scope>NUCLEOTIDE SEQUENCE [LARGE SCALE GENOMIC DNA]</scope>
    <source>
        <strain evidence="2">DSM 22066 / NBRC 105507 / MRE50</strain>
    </source>
</reference>
<dbReference type="KEGG" id="rci:RCIX1480"/>
<keyword evidence="2" id="KW-1185">Reference proteome</keyword>
<dbReference type="AlphaFoldDB" id="Q0W4E7"/>
<dbReference type="OrthoDB" id="384019at2157"/>
<accession>Q0W4E7</accession>
<sequence>MARKNLKNKPLVEAILEIRWKLQEKSPGVFVDPNYKLVIGRLYDRLNADYPYPVELPTSNIPADISAYVVQQQFRKTENEWPLIQIGPGIITLNDTKSYIWEDFEERARKMVDELFDAYPTEGNNLEINSLLLRYIDAIDFDFDHNDIYQFIHKEMGTTINLNNKLFDEETIDRKNHNFDFRFVYPTKVPKGMLGLRFARGLKTNDKGENKDALIWETRVQSEVDVIFDNKEEIVDWIVKAHEITDSCFFNLISDDLLRRFE</sequence>
<dbReference type="eggNOG" id="arCOG06926">
    <property type="taxonomic scope" value="Archaea"/>
</dbReference>
<proteinExistence type="predicted"/>
<evidence type="ECO:0008006" key="3">
    <source>
        <dbReference type="Google" id="ProtNLM"/>
    </source>
</evidence>
<dbReference type="EMBL" id="AM114193">
    <property type="protein sequence ID" value="CAJ36746.1"/>
    <property type="molecule type" value="Genomic_DNA"/>
</dbReference>
<dbReference type="Proteomes" id="UP000000663">
    <property type="component" value="Chromosome"/>
</dbReference>
<evidence type="ECO:0000313" key="1">
    <source>
        <dbReference type="EMBL" id="CAJ36746.1"/>
    </source>
</evidence>
<evidence type="ECO:0000313" key="2">
    <source>
        <dbReference type="Proteomes" id="UP000000663"/>
    </source>
</evidence>
<dbReference type="STRING" id="351160.RCIX1480"/>
<dbReference type="NCBIfam" id="TIGR04255">
    <property type="entry name" value="sporadTIGR04255"/>
    <property type="match status" value="1"/>
</dbReference>
<dbReference type="RefSeq" id="WP_012035809.1">
    <property type="nucleotide sequence ID" value="NC_009464.1"/>
</dbReference>
<dbReference type="GeneID" id="5144285"/>